<gene>
    <name evidence="1" type="ORF">METZ01_LOCUS445758</name>
</gene>
<feature type="non-terminal residue" evidence="1">
    <location>
        <position position="1"/>
    </location>
</feature>
<dbReference type="EMBL" id="UINC01182599">
    <property type="protein sequence ID" value="SVD92904.1"/>
    <property type="molecule type" value="Genomic_DNA"/>
</dbReference>
<dbReference type="AlphaFoldDB" id="A0A382ZBN1"/>
<accession>A0A382ZBN1</accession>
<organism evidence="1">
    <name type="scientific">marine metagenome</name>
    <dbReference type="NCBI Taxonomy" id="408172"/>
    <lineage>
        <taxon>unclassified sequences</taxon>
        <taxon>metagenomes</taxon>
        <taxon>ecological metagenomes</taxon>
    </lineage>
</organism>
<feature type="non-terminal residue" evidence="1">
    <location>
        <position position="28"/>
    </location>
</feature>
<proteinExistence type="predicted"/>
<reference evidence="1" key="1">
    <citation type="submission" date="2018-05" db="EMBL/GenBank/DDBJ databases">
        <authorList>
            <person name="Lanie J.A."/>
            <person name="Ng W.-L."/>
            <person name="Kazmierczak K.M."/>
            <person name="Andrzejewski T.M."/>
            <person name="Davidsen T.M."/>
            <person name="Wayne K.J."/>
            <person name="Tettelin H."/>
            <person name="Glass J.I."/>
            <person name="Rusch D."/>
            <person name="Podicherti R."/>
            <person name="Tsui H.-C.T."/>
            <person name="Winkler M.E."/>
        </authorList>
    </citation>
    <scope>NUCLEOTIDE SEQUENCE</scope>
</reference>
<sequence length="28" mass="3225">MQVTRNSFLVSPQQLFGYHDFVNLRGGI</sequence>
<protein>
    <submittedName>
        <fullName evidence="1">Uncharacterized protein</fullName>
    </submittedName>
</protein>
<name>A0A382ZBN1_9ZZZZ</name>
<evidence type="ECO:0000313" key="1">
    <source>
        <dbReference type="EMBL" id="SVD92904.1"/>
    </source>
</evidence>